<evidence type="ECO:0000256" key="6">
    <source>
        <dbReference type="ARBA" id="ARBA00023180"/>
    </source>
</evidence>
<keyword evidence="1" id="KW-0217">Developmental protein</keyword>
<evidence type="ECO:0000313" key="10">
    <source>
        <dbReference type="Proteomes" id="UP001176961"/>
    </source>
</evidence>
<keyword evidence="3" id="KW-0732">Signal</keyword>
<sequence length="115" mass="13298">MPVHSSKQWVAEFFGVLAYKKKEGSEPIIMMLWLKYFTILVLLILSAVVALEEEMKDCREANSGQLIPHESNCQYFYRCSKNQWEEMSCPPLTVFNPDLLRCDHPANVPQCAKRS</sequence>
<keyword evidence="2" id="KW-0147">Chitin-binding</keyword>
<feature type="domain" description="Chitin-binding type-2" evidence="8">
    <location>
        <begin position="55"/>
        <end position="113"/>
    </location>
</feature>
<dbReference type="SUPFAM" id="SSF57625">
    <property type="entry name" value="Invertebrate chitin-binding proteins"/>
    <property type="match status" value="1"/>
</dbReference>
<dbReference type="Pfam" id="PF01607">
    <property type="entry name" value="CBM_14"/>
    <property type="match status" value="1"/>
</dbReference>
<organism evidence="9 10">
    <name type="scientific">Cylicocyclus nassatus</name>
    <name type="common">Nematode worm</name>
    <dbReference type="NCBI Taxonomy" id="53992"/>
    <lineage>
        <taxon>Eukaryota</taxon>
        <taxon>Metazoa</taxon>
        <taxon>Ecdysozoa</taxon>
        <taxon>Nematoda</taxon>
        <taxon>Chromadorea</taxon>
        <taxon>Rhabditida</taxon>
        <taxon>Rhabditina</taxon>
        <taxon>Rhabditomorpha</taxon>
        <taxon>Strongyloidea</taxon>
        <taxon>Strongylidae</taxon>
        <taxon>Cylicocyclus</taxon>
    </lineage>
</organism>
<dbReference type="GO" id="GO:0008061">
    <property type="term" value="F:chitin binding"/>
    <property type="evidence" value="ECO:0007669"/>
    <property type="project" value="UniProtKB-KW"/>
</dbReference>
<keyword evidence="7" id="KW-1133">Transmembrane helix</keyword>
<dbReference type="InterPro" id="IPR036508">
    <property type="entry name" value="Chitin-bd_dom_sf"/>
</dbReference>
<keyword evidence="10" id="KW-1185">Reference proteome</keyword>
<dbReference type="Gene3D" id="2.170.140.10">
    <property type="entry name" value="Chitin binding domain"/>
    <property type="match status" value="1"/>
</dbReference>
<dbReference type="InterPro" id="IPR002557">
    <property type="entry name" value="Chitin-bd_dom"/>
</dbReference>
<dbReference type="AlphaFoldDB" id="A0AA36HH47"/>
<gene>
    <name evidence="9" type="ORF">CYNAS_LOCUS21957</name>
</gene>
<evidence type="ECO:0000259" key="8">
    <source>
        <dbReference type="PROSITE" id="PS50940"/>
    </source>
</evidence>
<protein>
    <recommendedName>
        <fullName evidence="8">Chitin-binding type-2 domain-containing protein</fullName>
    </recommendedName>
</protein>
<reference evidence="9" key="1">
    <citation type="submission" date="2023-07" db="EMBL/GenBank/DDBJ databases">
        <authorList>
            <consortium name="CYATHOMIX"/>
        </authorList>
    </citation>
    <scope>NUCLEOTIDE SEQUENCE</scope>
    <source>
        <strain evidence="9">N/A</strain>
    </source>
</reference>
<evidence type="ECO:0000256" key="3">
    <source>
        <dbReference type="ARBA" id="ARBA00022729"/>
    </source>
</evidence>
<keyword evidence="6" id="KW-0325">Glycoprotein</keyword>
<accession>A0AA36HH47</accession>
<evidence type="ECO:0000256" key="1">
    <source>
        <dbReference type="ARBA" id="ARBA00022473"/>
    </source>
</evidence>
<keyword evidence="7" id="KW-0812">Transmembrane</keyword>
<keyword evidence="5" id="KW-1015">Disulfide bond</keyword>
<dbReference type="GO" id="GO:0005576">
    <property type="term" value="C:extracellular region"/>
    <property type="evidence" value="ECO:0007669"/>
    <property type="project" value="InterPro"/>
</dbReference>
<evidence type="ECO:0000256" key="4">
    <source>
        <dbReference type="ARBA" id="ARBA00022737"/>
    </source>
</evidence>
<dbReference type="Proteomes" id="UP001176961">
    <property type="component" value="Unassembled WGS sequence"/>
</dbReference>
<dbReference type="InterPro" id="IPR051940">
    <property type="entry name" value="Chitin_bind-dev_reg"/>
</dbReference>
<dbReference type="PANTHER" id="PTHR23301">
    <property type="entry name" value="CHITIN BINDING PERITROPHIN-A"/>
    <property type="match status" value="1"/>
</dbReference>
<keyword evidence="7" id="KW-0472">Membrane</keyword>
<name>A0AA36HH47_CYLNA</name>
<dbReference type="PANTHER" id="PTHR23301:SF0">
    <property type="entry name" value="CHITIN-BINDING TYPE-2 DOMAIN-CONTAINING PROTEIN-RELATED"/>
    <property type="match status" value="1"/>
</dbReference>
<evidence type="ECO:0000256" key="2">
    <source>
        <dbReference type="ARBA" id="ARBA00022669"/>
    </source>
</evidence>
<comment type="caution">
    <text evidence="9">The sequence shown here is derived from an EMBL/GenBank/DDBJ whole genome shotgun (WGS) entry which is preliminary data.</text>
</comment>
<dbReference type="SMART" id="SM00494">
    <property type="entry name" value="ChtBD2"/>
    <property type="match status" value="1"/>
</dbReference>
<dbReference type="PROSITE" id="PS50940">
    <property type="entry name" value="CHIT_BIND_II"/>
    <property type="match status" value="1"/>
</dbReference>
<feature type="transmembrane region" description="Helical" evidence="7">
    <location>
        <begin position="28"/>
        <end position="51"/>
    </location>
</feature>
<proteinExistence type="predicted"/>
<keyword evidence="4" id="KW-0677">Repeat</keyword>
<dbReference type="EMBL" id="CATQJL010000326">
    <property type="protein sequence ID" value="CAJ0609974.1"/>
    <property type="molecule type" value="Genomic_DNA"/>
</dbReference>
<evidence type="ECO:0000256" key="7">
    <source>
        <dbReference type="SAM" id="Phobius"/>
    </source>
</evidence>
<evidence type="ECO:0000313" key="9">
    <source>
        <dbReference type="EMBL" id="CAJ0609974.1"/>
    </source>
</evidence>
<evidence type="ECO:0000256" key="5">
    <source>
        <dbReference type="ARBA" id="ARBA00023157"/>
    </source>
</evidence>